<reference evidence="1" key="1">
    <citation type="submission" date="2020-04" db="EMBL/GenBank/DDBJ databases">
        <authorList>
            <person name="Chiriac C."/>
            <person name="Salcher M."/>
            <person name="Ghai R."/>
            <person name="Kavagutti S V."/>
        </authorList>
    </citation>
    <scope>NUCLEOTIDE SEQUENCE</scope>
</reference>
<sequence length="137" mass="13390">MPAANGTPTIFDKIRVGVEAIFGKTPAPGTPDAATLAGDKADLDKAVNDLETIFGPTVQAIEGDALGDVTSFLGGIAKAIPVGSVTSLSQIVNVVTAAAKALGGPIAQQIGTVESGALNTLVSAASVAAGHVNLTVA</sequence>
<protein>
    <submittedName>
        <fullName evidence="1">Uncharacterized protein</fullName>
    </submittedName>
</protein>
<proteinExistence type="predicted"/>
<accession>A0A6J5LEM6</accession>
<gene>
    <name evidence="1" type="ORF">UFOVP134_9</name>
</gene>
<organism evidence="1">
    <name type="scientific">uncultured Caudovirales phage</name>
    <dbReference type="NCBI Taxonomy" id="2100421"/>
    <lineage>
        <taxon>Viruses</taxon>
        <taxon>Duplodnaviria</taxon>
        <taxon>Heunggongvirae</taxon>
        <taxon>Uroviricota</taxon>
        <taxon>Caudoviricetes</taxon>
        <taxon>Peduoviridae</taxon>
        <taxon>Maltschvirus</taxon>
        <taxon>Maltschvirus maltsch</taxon>
    </lineage>
</organism>
<evidence type="ECO:0000313" key="1">
    <source>
        <dbReference type="EMBL" id="CAB4132042.1"/>
    </source>
</evidence>
<dbReference type="EMBL" id="LR796258">
    <property type="protein sequence ID" value="CAB4132042.1"/>
    <property type="molecule type" value="Genomic_DNA"/>
</dbReference>
<name>A0A6J5LEM6_9CAUD</name>